<gene>
    <name evidence="1" type="ORF">T265_03120</name>
</gene>
<dbReference type="RefSeq" id="XP_009165789.1">
    <property type="nucleotide sequence ID" value="XM_009167525.1"/>
</dbReference>
<evidence type="ECO:0000313" key="2">
    <source>
        <dbReference type="Proteomes" id="UP000054324"/>
    </source>
</evidence>
<name>A0A074ZX52_OPIVI</name>
<reference evidence="1 2" key="1">
    <citation type="submission" date="2013-11" db="EMBL/GenBank/DDBJ databases">
        <title>Opisthorchis viverrini - life in the bile duct.</title>
        <authorList>
            <person name="Young N.D."/>
            <person name="Nagarajan N."/>
            <person name="Lin S.J."/>
            <person name="Korhonen P.K."/>
            <person name="Jex A.R."/>
            <person name="Hall R.S."/>
            <person name="Safavi-Hemami H."/>
            <person name="Kaewkong W."/>
            <person name="Bertrand D."/>
            <person name="Gao S."/>
            <person name="Seet Q."/>
            <person name="Wongkham S."/>
            <person name="Teh B.T."/>
            <person name="Wongkham C."/>
            <person name="Intapan P.M."/>
            <person name="Maleewong W."/>
            <person name="Yang X."/>
            <person name="Hu M."/>
            <person name="Wang Z."/>
            <person name="Hofmann A."/>
            <person name="Sternberg P.W."/>
            <person name="Tan P."/>
            <person name="Wang J."/>
            <person name="Gasser R.B."/>
        </authorList>
    </citation>
    <scope>NUCLEOTIDE SEQUENCE [LARGE SCALE GENOMIC DNA]</scope>
</reference>
<dbReference type="Proteomes" id="UP000054324">
    <property type="component" value="Unassembled WGS sequence"/>
</dbReference>
<dbReference type="EMBL" id="KL596660">
    <property type="protein sequence ID" value="KER30512.1"/>
    <property type="molecule type" value="Genomic_DNA"/>
</dbReference>
<organism evidence="1 2">
    <name type="scientific">Opisthorchis viverrini</name>
    <name type="common">Southeast Asian liver fluke</name>
    <dbReference type="NCBI Taxonomy" id="6198"/>
    <lineage>
        <taxon>Eukaryota</taxon>
        <taxon>Metazoa</taxon>
        <taxon>Spiralia</taxon>
        <taxon>Lophotrochozoa</taxon>
        <taxon>Platyhelminthes</taxon>
        <taxon>Trematoda</taxon>
        <taxon>Digenea</taxon>
        <taxon>Opisthorchiida</taxon>
        <taxon>Opisthorchiata</taxon>
        <taxon>Opisthorchiidae</taxon>
        <taxon>Opisthorchis</taxon>
    </lineage>
</organism>
<protein>
    <submittedName>
        <fullName evidence="1">Uncharacterized protein</fullName>
    </submittedName>
</protein>
<dbReference type="KEGG" id="ovi:T265_03120"/>
<evidence type="ECO:0000313" key="1">
    <source>
        <dbReference type="EMBL" id="KER30512.1"/>
    </source>
</evidence>
<sequence length="94" mass="10579">MTDNKAFSGTQMVVEDARANTTAEMVTRAEFTYFLRTVPYLPDEIISLQRSLFPVPMDSIQRTADLSRPHQNTLANYHSSSGLMDHGFASIFYG</sequence>
<proteinExistence type="predicted"/>
<dbReference type="GeneID" id="20317307"/>
<dbReference type="AlphaFoldDB" id="A0A074ZX52"/>
<dbReference type="CTD" id="20317307"/>
<keyword evidence="2" id="KW-1185">Reference proteome</keyword>
<accession>A0A074ZX52</accession>